<sequence length="281" mass="31810">MHPKPPGIRDAINAFEPPNGFIILPPRRNEMSVIFAFGVRLVKSPENPSAKPNPSSPVIWISRVRLVNNNLPYRLGEYEEYITIRELVFKDATQATIYSKIILSLLQPITQVSIKSQGESANQVEVLLTLYKLRTTVLDCFKELQDYRSSKTHRMTFRPEDLTALATSTRTLLHDAFHKRFFSLYTNQNDLLCNTNENGAVTAAGERHFAKIEKIIYDKARAVMLSVVITLDVRVAASQVPAPHPTLFSEDMMDDFGDRMTDTHVELAPPANINNSRVVKR</sequence>
<comment type="caution">
    <text evidence="1">The sequence shown here is derived from an EMBL/GenBank/DDBJ whole genome shotgun (WGS) entry which is preliminary data.</text>
</comment>
<organism evidence="1 2">
    <name type="scientific">Phytophthora infestans</name>
    <name type="common">Potato late blight agent</name>
    <name type="synonym">Botrytis infestans</name>
    <dbReference type="NCBI Taxonomy" id="4787"/>
    <lineage>
        <taxon>Eukaryota</taxon>
        <taxon>Sar</taxon>
        <taxon>Stramenopiles</taxon>
        <taxon>Oomycota</taxon>
        <taxon>Peronosporomycetes</taxon>
        <taxon>Peronosporales</taxon>
        <taxon>Peronosporaceae</taxon>
        <taxon>Phytophthora</taxon>
    </lineage>
</organism>
<evidence type="ECO:0000313" key="2">
    <source>
        <dbReference type="Proteomes" id="UP000704712"/>
    </source>
</evidence>
<protein>
    <submittedName>
        <fullName evidence="1">Uncharacterized protein</fullName>
    </submittedName>
</protein>
<dbReference type="EMBL" id="JAACNO010003054">
    <property type="protein sequence ID" value="KAF4128819.1"/>
    <property type="molecule type" value="Genomic_DNA"/>
</dbReference>
<evidence type="ECO:0000313" key="1">
    <source>
        <dbReference type="EMBL" id="KAF4128819.1"/>
    </source>
</evidence>
<name>A0A8S9TQ13_PHYIN</name>
<dbReference type="Proteomes" id="UP000704712">
    <property type="component" value="Unassembled WGS sequence"/>
</dbReference>
<dbReference type="AlphaFoldDB" id="A0A8S9TQ13"/>
<gene>
    <name evidence="1" type="ORF">GN958_ATG21989</name>
</gene>
<proteinExistence type="predicted"/>
<reference evidence="1" key="1">
    <citation type="submission" date="2020-03" db="EMBL/GenBank/DDBJ databases">
        <title>Hybrid Assembly of Korean Phytophthora infestans isolates.</title>
        <authorList>
            <person name="Prokchorchik M."/>
            <person name="Lee Y."/>
            <person name="Seo J."/>
            <person name="Cho J.-H."/>
            <person name="Park Y.-E."/>
            <person name="Jang D.-C."/>
            <person name="Im J.-S."/>
            <person name="Choi J.-G."/>
            <person name="Park H.-J."/>
            <person name="Lee G.-B."/>
            <person name="Lee Y.-G."/>
            <person name="Hong S.-Y."/>
            <person name="Cho K."/>
            <person name="Sohn K.H."/>
        </authorList>
    </citation>
    <scope>NUCLEOTIDE SEQUENCE</scope>
    <source>
        <strain evidence="1">KR_2_A2</strain>
    </source>
</reference>
<accession>A0A8S9TQ13</accession>